<dbReference type="InterPro" id="IPR001007">
    <property type="entry name" value="VWF_dom"/>
</dbReference>
<keyword evidence="2" id="KW-0964">Secreted</keyword>
<dbReference type="GO" id="GO:0005576">
    <property type="term" value="C:extracellular region"/>
    <property type="evidence" value="ECO:0007669"/>
    <property type="project" value="UniProtKB-SubCell"/>
</dbReference>
<keyword evidence="4" id="KW-0677">Repeat</keyword>
<dbReference type="PROSITE" id="PS01208">
    <property type="entry name" value="VWFC_1"/>
    <property type="match status" value="10"/>
</dbReference>
<feature type="domain" description="VWFC" evidence="8">
    <location>
        <begin position="1385"/>
        <end position="1444"/>
    </location>
</feature>
<dbReference type="SMART" id="SM00214">
    <property type="entry name" value="VWC"/>
    <property type="match status" value="23"/>
</dbReference>
<dbReference type="PROSITE" id="PS51233">
    <property type="entry name" value="VWFD"/>
    <property type="match status" value="1"/>
</dbReference>
<dbReference type="InterPro" id="IPR014853">
    <property type="entry name" value="VWF/SSPO/ZAN-like_Cys-rich_dom"/>
</dbReference>
<keyword evidence="5" id="KW-1015">Disulfide bond</keyword>
<evidence type="ECO:0000259" key="9">
    <source>
        <dbReference type="PROSITE" id="PS51233"/>
    </source>
</evidence>
<dbReference type="RefSeq" id="XP_018519334.1">
    <property type="nucleotide sequence ID" value="XM_018663818.2"/>
</dbReference>
<dbReference type="Pfam" id="PF00094">
    <property type="entry name" value="VWD"/>
    <property type="match status" value="1"/>
</dbReference>
<feature type="domain" description="VWFC" evidence="8">
    <location>
        <begin position="504"/>
        <end position="562"/>
    </location>
</feature>
<comment type="subcellular location">
    <subcellularLocation>
        <location evidence="1">Secreted</location>
    </subcellularLocation>
</comment>
<dbReference type="InterPro" id="IPR052424">
    <property type="entry name" value="Kielin_Chordin-BMP_Reg"/>
</dbReference>
<dbReference type="SMART" id="SM00832">
    <property type="entry name" value="C8"/>
    <property type="match status" value="1"/>
</dbReference>
<dbReference type="SMART" id="SM00216">
    <property type="entry name" value="VWD"/>
    <property type="match status" value="1"/>
</dbReference>
<feature type="domain" description="VWFC" evidence="8">
    <location>
        <begin position="800"/>
        <end position="858"/>
    </location>
</feature>
<feature type="domain" description="VWFC" evidence="8">
    <location>
        <begin position="1631"/>
        <end position="1694"/>
    </location>
</feature>
<dbReference type="PANTHER" id="PTHR46698">
    <property type="entry name" value="CROSSVEINLESS 2"/>
    <property type="match status" value="1"/>
</dbReference>
<feature type="domain" description="VWFC" evidence="8">
    <location>
        <begin position="562"/>
        <end position="623"/>
    </location>
</feature>
<feature type="domain" description="VWFC" evidence="8">
    <location>
        <begin position="623"/>
        <end position="683"/>
    </location>
</feature>
<feature type="domain" description="VWFD" evidence="9">
    <location>
        <begin position="1762"/>
        <end position="1938"/>
    </location>
</feature>
<dbReference type="SMART" id="SM00215">
    <property type="entry name" value="VWC_out"/>
    <property type="match status" value="13"/>
</dbReference>
<dbReference type="Gene3D" id="2.10.70.10">
    <property type="entry name" value="Complement Module, domain 1"/>
    <property type="match status" value="5"/>
</dbReference>
<evidence type="ECO:0000256" key="3">
    <source>
        <dbReference type="ARBA" id="ARBA00022729"/>
    </source>
</evidence>
<reference evidence="11" key="1">
    <citation type="submission" date="2025-08" db="UniProtKB">
        <authorList>
            <consortium name="RefSeq"/>
        </authorList>
    </citation>
    <scope>IDENTIFICATION</scope>
    <source>
        <tissue evidence="11">Brain</tissue>
    </source>
</reference>
<dbReference type="GO" id="GO:0030513">
    <property type="term" value="P:positive regulation of BMP signaling pathway"/>
    <property type="evidence" value="ECO:0007669"/>
    <property type="project" value="TreeGrafter"/>
</dbReference>
<evidence type="ECO:0000256" key="6">
    <source>
        <dbReference type="SAM" id="Coils"/>
    </source>
</evidence>
<evidence type="ECO:0000256" key="5">
    <source>
        <dbReference type="ARBA" id="ARBA00023157"/>
    </source>
</evidence>
<dbReference type="InterPro" id="IPR001846">
    <property type="entry name" value="VWF_type-D"/>
</dbReference>
<dbReference type="Proteomes" id="UP000694890">
    <property type="component" value="Linkage group LG10"/>
</dbReference>
<dbReference type="Gene3D" id="2.60.120.200">
    <property type="match status" value="1"/>
</dbReference>
<feature type="domain" description="VWFC" evidence="8">
    <location>
        <begin position="1326"/>
        <end position="1385"/>
    </location>
</feature>
<dbReference type="KEGG" id="lcf:108875129"/>
<feature type="domain" description="VWFC" evidence="8">
    <location>
        <begin position="389"/>
        <end position="445"/>
    </location>
</feature>
<dbReference type="Gene3D" id="6.20.200.20">
    <property type="match status" value="19"/>
</dbReference>
<feature type="domain" description="VWFC" evidence="8">
    <location>
        <begin position="1444"/>
        <end position="1502"/>
    </location>
</feature>
<feature type="domain" description="VWFC" evidence="8">
    <location>
        <begin position="683"/>
        <end position="741"/>
    </location>
</feature>
<dbReference type="GeneID" id="108875129"/>
<dbReference type="SUPFAM" id="SSF57567">
    <property type="entry name" value="Serine protease inhibitors"/>
    <property type="match status" value="1"/>
</dbReference>
<evidence type="ECO:0000256" key="2">
    <source>
        <dbReference type="ARBA" id="ARBA00022525"/>
    </source>
</evidence>
<protein>
    <submittedName>
        <fullName evidence="11">LOW QUALITY PROTEIN: kielin/chordin-like protein</fullName>
    </submittedName>
</protein>
<feature type="signal peptide" evidence="7">
    <location>
        <begin position="1"/>
        <end position="16"/>
    </location>
</feature>
<feature type="domain" description="VWFC" evidence="8">
    <location>
        <begin position="741"/>
        <end position="800"/>
    </location>
</feature>
<dbReference type="CTD" id="375616"/>
<sequence length="2099" mass="229234">METLVLLGIHLLWVFALSVHGNAASNHENVIDLLAALNMSHHISGVTTLQSPGSVMYRIRPRAPYLTLNPEYSQLLRSSLQGTIGVHFVGHQSSASSATLFSLSSPSSPILQIISSTLDNTLRLDYEAGGGAQGLASFHFPRRNPFSREEWVQLAVSLEPDRLVFFVDCQEAVVVPIKSEERIKLELPQNVVIALASTPRRKVSKFNGHLKKAEISMRAYLRRPWLCDNVTDALPPSQYTDAQGSDSWTDSVRMFQRGAPPSKPQTSHRPVEQMSYYSHGIQSDQLHRGVVLGPPGSPQGIKSVSQALTDDRLRKLERRMEELARMLDMVKAQNVDLQSRVKYLEGCECVKQQCEWEGREVDDGQRWQIDLSTVCTCTSGKVTCQPTTRGCELDGTVHNVSYSTLDGCQTCSCKDGHRECSPLPCPSLDCTQTETVPGDCCQHCRSCIHSGVRYDHGATWRPGGNSCEVCHCLEGHVNCEREQCHTPCKNPTAPPPNSCCPSCNGCGVNGHDFPNGAVIPTGDRCQECICVNGNMVCSPLPCPAVTCQNPVHHAGDCCPRCEQCEYESEVYVDGQKFPSRRDPCLHCRCSAGEVSCERMDASCPTPRCRHPAKRKGECCATCDVCEYDRRVYADGKVFTPPGTGPCLQCRCKSGNVICHEEKCPPVQCSNPIVDPHLCCPVCKACVLEGVEYEDGSRWHLEDPCTSCTCVHGETLCTHTQCPHNDCTHPTKISGSCCAACESCTYNHRIYSNRQRFTIPDQPCHICTCQHGNVECERRPCPPLNCTNSYTPPGECCPKCPDCSFENRVFVNGEAFPNPVSVCEECTCVSGRVDCHRAQCPQPHCNAPRPGTCCQNNCNGCSYGGKEYPNGLEFPHPTDACRTCSCINGNVQCLKKRCPPLPCSNPNVLPGDCCPQCPALPSNCVYEQRPYRHTERFYHPTDSCQLCSCTDGTVHCQRKPCPVAACSHPITQECCRTCEGCLYEGRERANGETWDDVSDPCAVCVCHEGSVRCERKHCPPSNCNHPIRRQCCMSCDGCTFHGKEYLDGTEFADDKDPCGVCYCYGGNVVCSKLQCYGECSHPHKPPRQCCGECERCFYNGAVLDNGQSIPDPGNPCSECTCQSGSVRCVRKPCPAAHCPHPVTNPCGCPVCDGCQYQGETYSDRQVLPSGETGCQECTCSRGEVVCTRRRCPTVSCSHPALDGCACAVCDGCNFNGRYCFNGERFQHPKDPCQHCFCQNGGVVCSLPLCPSVACARPVTPPGECCPVCTGICLHQGKEYQSGSTFSSPSDPCSSCFCLNEVVNCQRRPCPVQCSHPVPSETCCPVCDSCLYEGVVHPHGQTFTPASNLCQRCTCVRGTVTCVPITCPPTPCAQPVTKPGQCCPECTVCVLDGQEYTDAQTLTPASNHCSTCSCQAGEVRCTSPECPKLRCMHQVTDPGACCPRCRGCVYEGEEHPEGSSWFEDSTPCMTCMCVDGVTTCSEVHCLSPCTNFINVPGECCPVCADCVFEGTVYGPGDSFHPANDPCQICTCEVMPDGEQHLKCYRKQCPSLVDCPKSNILFSGPDSCCPVCAQPLSNCTSALIGNEVLATDDPCFTCQCKDLTWTCLHQTCHPVSCPLDEQFILPDSCCPVCKECLIEGETRVANGSNWTDSDDNCITCTCISGHIECSIEECLPAVCPDGQKQVKTPGKCCSECQDSAVSCLHQGTVYHSNEQWEVDECTSCTCVSGDVHCHSERCPLLTCATDEMPAVIPGLCCPHCLPRPATCIAFGDPHYRTFDGRMLHFQGACTYVLAHDCESGDFSIHATNDDRGRKKVSWTKEVTVFIGDVTVQLLQDWVVKVNDDVVTLPFLREPYIYIERQTNTILLNTNIGLKVLWSGRSHLEVSVPGSYKGHTCGLCGNFNNYHQDDLRMRNGQLTQSESDFGNSWRVINGSHSLSSCRPGEDVDPCKNAGYQAKKGANARCKVLKSAVFKPCHRVVPPEPWYGACVYDLCACGANSDECLCDALEAYASQCREAGVVLQWRSPSLCAVGCPVERGFVFDECGPPCPVTCFNVDVPLGVIESHCFKPCVPGCQCPAGLVLHNNYCIQPEKCPKIIHGNHT</sequence>
<dbReference type="InterPro" id="IPR036084">
    <property type="entry name" value="Ser_inhib-like_sf"/>
</dbReference>
<gene>
    <name evidence="11" type="primary">kcp</name>
</gene>
<feature type="domain" description="VWFC" evidence="8">
    <location>
        <begin position="1209"/>
        <end position="1268"/>
    </location>
</feature>
<dbReference type="SUPFAM" id="SSF49899">
    <property type="entry name" value="Concanavalin A-like lectins/glucanases"/>
    <property type="match status" value="1"/>
</dbReference>
<organism evidence="10 11">
    <name type="scientific">Lates calcarifer</name>
    <name type="common">Barramundi</name>
    <name type="synonym">Holocentrus calcarifer</name>
    <dbReference type="NCBI Taxonomy" id="8187"/>
    <lineage>
        <taxon>Eukaryota</taxon>
        <taxon>Metazoa</taxon>
        <taxon>Chordata</taxon>
        <taxon>Craniata</taxon>
        <taxon>Vertebrata</taxon>
        <taxon>Euteleostomi</taxon>
        <taxon>Actinopterygii</taxon>
        <taxon>Neopterygii</taxon>
        <taxon>Teleostei</taxon>
        <taxon>Neoteleostei</taxon>
        <taxon>Acanthomorphata</taxon>
        <taxon>Carangaria</taxon>
        <taxon>Carangaria incertae sedis</taxon>
        <taxon>Centropomidae</taxon>
        <taxon>Lates</taxon>
    </lineage>
</organism>
<feature type="domain" description="VWFC" evidence="8">
    <location>
        <begin position="921"/>
        <end position="978"/>
    </location>
</feature>
<feature type="domain" description="VWFC" evidence="8">
    <location>
        <begin position="1035"/>
        <end position="1093"/>
    </location>
</feature>
<evidence type="ECO:0000256" key="7">
    <source>
        <dbReference type="SAM" id="SignalP"/>
    </source>
</evidence>
<feature type="coiled-coil region" evidence="6">
    <location>
        <begin position="306"/>
        <end position="340"/>
    </location>
</feature>
<keyword evidence="3 7" id="KW-0732">Signal</keyword>
<feature type="domain" description="VWFC" evidence="8">
    <location>
        <begin position="445"/>
        <end position="504"/>
    </location>
</feature>
<feature type="domain" description="VWFC" evidence="8">
    <location>
        <begin position="1502"/>
        <end position="1570"/>
    </location>
</feature>
<dbReference type="Pfam" id="PF23334">
    <property type="entry name" value="VWC2L_2nd"/>
    <property type="match status" value="5"/>
</dbReference>
<evidence type="ECO:0000259" key="8">
    <source>
        <dbReference type="PROSITE" id="PS50184"/>
    </source>
</evidence>
<feature type="domain" description="VWFC" evidence="8">
    <location>
        <begin position="1269"/>
        <end position="1326"/>
    </location>
</feature>
<dbReference type="SUPFAM" id="SSF57603">
    <property type="entry name" value="FnI-like domain"/>
    <property type="match status" value="24"/>
</dbReference>
<dbReference type="Pfam" id="PF00093">
    <property type="entry name" value="VWC"/>
    <property type="match status" value="8"/>
</dbReference>
<keyword evidence="6" id="KW-0175">Coiled coil</keyword>
<feature type="chain" id="PRO_5042487487" evidence="7">
    <location>
        <begin position="17"/>
        <end position="2099"/>
    </location>
</feature>
<proteinExistence type="predicted"/>
<dbReference type="InterPro" id="IPR013320">
    <property type="entry name" value="ConA-like_dom_sf"/>
</dbReference>
<dbReference type="PROSITE" id="PS50184">
    <property type="entry name" value="VWFC_2"/>
    <property type="match status" value="20"/>
</dbReference>
<dbReference type="CDD" id="cd19941">
    <property type="entry name" value="TIL"/>
    <property type="match status" value="1"/>
</dbReference>
<evidence type="ECO:0000256" key="1">
    <source>
        <dbReference type="ARBA" id="ARBA00004613"/>
    </source>
</evidence>
<dbReference type="PANTHER" id="PTHR46698:SF2">
    <property type="entry name" value="KIELIN_CHORDIN-LIKE PROTEIN"/>
    <property type="match status" value="1"/>
</dbReference>
<feature type="domain" description="VWFC" evidence="8">
    <location>
        <begin position="978"/>
        <end position="1035"/>
    </location>
</feature>
<evidence type="ECO:0000256" key="4">
    <source>
        <dbReference type="ARBA" id="ARBA00022737"/>
    </source>
</evidence>
<feature type="domain" description="VWFC" evidence="8">
    <location>
        <begin position="1698"/>
        <end position="1758"/>
    </location>
</feature>
<name>A0AAJ7LDF3_LATCA</name>
<evidence type="ECO:0000313" key="11">
    <source>
        <dbReference type="RefSeq" id="XP_018519334.1"/>
    </source>
</evidence>
<feature type="domain" description="VWFC" evidence="8">
    <location>
        <begin position="858"/>
        <end position="917"/>
    </location>
</feature>
<evidence type="ECO:0000313" key="10">
    <source>
        <dbReference type="Proteomes" id="UP000694890"/>
    </source>
</evidence>
<accession>A0AAJ7LDF3</accession>